<dbReference type="InterPro" id="IPR022789">
    <property type="entry name" value="ParD"/>
</dbReference>
<keyword evidence="12" id="KW-0418">Kinase</keyword>
<keyword evidence="11" id="KW-0547">Nucleotide-binding</keyword>
<feature type="domain" description="PAS" evidence="17">
    <location>
        <begin position="319"/>
        <end position="389"/>
    </location>
</feature>
<protein>
    <recommendedName>
        <fullName evidence="3">Blue-light-activated histidine kinase</fullName>
        <ecNumber evidence="2">2.7.13.3</ecNumber>
    </recommendedName>
</protein>
<keyword evidence="5" id="KW-0597">Phosphoprotein</keyword>
<dbReference type="SUPFAM" id="SSF55785">
    <property type="entry name" value="PYP-like sensor domain (PAS domain)"/>
    <property type="match status" value="3"/>
</dbReference>
<reference evidence="19 20" key="1">
    <citation type="submission" date="2024-09" db="EMBL/GenBank/DDBJ databases">
        <title>Nodulacao em especies de Leguminosae Basais da Amazonia e Caracterizacao dos Rizobios e Bacterias Associadas aos Nodulos.</title>
        <authorList>
            <person name="Jambeiro I.C.A."/>
            <person name="Lopes I.S."/>
            <person name="Aguiar E.R.G.R."/>
            <person name="Santos A.F.J."/>
            <person name="Dos Santos J.M.F."/>
            <person name="Gross E."/>
        </authorList>
    </citation>
    <scope>NUCLEOTIDE SEQUENCE [LARGE SCALE GENOMIC DNA]</scope>
    <source>
        <strain evidence="19 20">BRUESC1165</strain>
    </source>
</reference>
<evidence type="ECO:0000256" key="6">
    <source>
        <dbReference type="ARBA" id="ARBA00022606"/>
    </source>
</evidence>
<dbReference type="InterPro" id="IPR000700">
    <property type="entry name" value="PAS-assoc_C"/>
</dbReference>
<dbReference type="InterPro" id="IPR013655">
    <property type="entry name" value="PAS_fold_3"/>
</dbReference>
<evidence type="ECO:0000256" key="4">
    <source>
        <dbReference type="ARBA" id="ARBA00022543"/>
    </source>
</evidence>
<keyword evidence="16" id="KW-0675">Receptor</keyword>
<evidence type="ECO:0000256" key="8">
    <source>
        <dbReference type="ARBA" id="ARBA00022643"/>
    </source>
</evidence>
<keyword evidence="6" id="KW-0716">Sensory transduction</keyword>
<dbReference type="InterPro" id="IPR035965">
    <property type="entry name" value="PAS-like_dom_sf"/>
</dbReference>
<evidence type="ECO:0000256" key="2">
    <source>
        <dbReference type="ARBA" id="ARBA00012438"/>
    </source>
</evidence>
<dbReference type="RefSeq" id="WP_377028540.1">
    <property type="nucleotide sequence ID" value="NZ_JBHOMY010000001.1"/>
</dbReference>
<evidence type="ECO:0000256" key="1">
    <source>
        <dbReference type="ARBA" id="ARBA00000085"/>
    </source>
</evidence>
<dbReference type="InterPro" id="IPR010985">
    <property type="entry name" value="Ribbon_hlx_hlx"/>
</dbReference>
<feature type="domain" description="PAC" evidence="18">
    <location>
        <begin position="393"/>
        <end position="445"/>
    </location>
</feature>
<keyword evidence="13" id="KW-0067">ATP-binding</keyword>
<dbReference type="Pfam" id="PF03693">
    <property type="entry name" value="ParD_antitoxin"/>
    <property type="match status" value="1"/>
</dbReference>
<feature type="domain" description="PAC" evidence="18">
    <location>
        <begin position="137"/>
        <end position="189"/>
    </location>
</feature>
<proteinExistence type="predicted"/>
<evidence type="ECO:0000256" key="3">
    <source>
        <dbReference type="ARBA" id="ARBA00021740"/>
    </source>
</evidence>
<accession>A0ABV6Y1Y5</accession>
<dbReference type="PROSITE" id="PS50113">
    <property type="entry name" value="PAC"/>
    <property type="match status" value="3"/>
</dbReference>
<dbReference type="CDD" id="cd00130">
    <property type="entry name" value="PAS"/>
    <property type="match status" value="3"/>
</dbReference>
<dbReference type="PROSITE" id="PS50112">
    <property type="entry name" value="PAS"/>
    <property type="match status" value="3"/>
</dbReference>
<comment type="catalytic activity">
    <reaction evidence="1">
        <text>ATP + protein L-histidine = ADP + protein N-phospho-L-histidine.</text>
        <dbReference type="EC" id="2.7.13.3"/>
    </reaction>
</comment>
<evidence type="ECO:0000256" key="15">
    <source>
        <dbReference type="ARBA" id="ARBA00023026"/>
    </source>
</evidence>
<keyword evidence="8" id="KW-0288">FMN</keyword>
<dbReference type="EC" id="2.7.13.3" evidence="2"/>
<evidence type="ECO:0000256" key="7">
    <source>
        <dbReference type="ARBA" id="ARBA00022630"/>
    </source>
</evidence>
<keyword evidence="15" id="KW-0843">Virulence</keyword>
<dbReference type="Pfam" id="PF07536">
    <property type="entry name" value="HWE_HK"/>
    <property type="match status" value="1"/>
</dbReference>
<dbReference type="NCBIfam" id="TIGR00229">
    <property type="entry name" value="sensory_box"/>
    <property type="match status" value="3"/>
</dbReference>
<comment type="caution">
    <text evidence="19">The sequence shown here is derived from an EMBL/GenBank/DDBJ whole genome shotgun (WGS) entry which is preliminary data.</text>
</comment>
<keyword evidence="14" id="KW-0157">Chromophore</keyword>
<keyword evidence="20" id="KW-1185">Reference proteome</keyword>
<evidence type="ECO:0000256" key="13">
    <source>
        <dbReference type="ARBA" id="ARBA00022840"/>
    </source>
</evidence>
<evidence type="ECO:0000256" key="9">
    <source>
        <dbReference type="ARBA" id="ARBA00022679"/>
    </source>
</evidence>
<sequence length="643" mass="71110">MSPRSTLNVSLTPELLRLIGKDVASGQYQSASEVVRAALRAFYGGGAKADQTSNTDVATPTTRSTQQVEALFAQAAAGMAQVDLTGRFVRVNDQYCAILGRRSDELLQLRMQDCTHPDDLPHNMVLFQRALEAGEAFEIEKRYLRSDGSVVWVRNAVSPILDSSGRPDSILAVSIDITGYKNAQQELRESEALKGSILDAALDCIVSIDHESRVIEWNTAAERTFGYPREAALGRDLAELIIPPEYRERHREGMAHYLATGEGPVLNQRIELEALQADGSRLPVELAISPISGRDRPRFTAYLRDLTLRKQAEAAQREGEQRLRLTYEHAFTSIAEVDAAGRFLRVNEQLSIITGYSREELLGRTFIDITHPDDLGPDLDQFHRQMAGEIEAYTLEKRYVHRDGHSIWVELSASRVDDESGDPLYGIRVARDITGRKRAEEHQRLLINELNHRVKNTLTTVQSIVFQTLRNAPTPEDAQTALSSRLIALSKAHDVLTRESWEAAGLHQIVAEAMEPFRAYGENRIKVGGPQVRLPPSMALAVAMALQELATNAVKYGALSNETGKVELRWSLDRADSPAHLHLRWQESGGAPVRLPSRRGFGTRLIERSLAGDLQGEARIEFASAGLVCTITAPVPDPLAAAA</sequence>
<evidence type="ECO:0000256" key="5">
    <source>
        <dbReference type="ARBA" id="ARBA00022553"/>
    </source>
</evidence>
<evidence type="ECO:0000256" key="12">
    <source>
        <dbReference type="ARBA" id="ARBA00022777"/>
    </source>
</evidence>
<evidence type="ECO:0000259" key="18">
    <source>
        <dbReference type="PROSITE" id="PS50113"/>
    </source>
</evidence>
<dbReference type="InterPro" id="IPR036890">
    <property type="entry name" value="HATPase_C_sf"/>
</dbReference>
<dbReference type="SUPFAM" id="SSF47598">
    <property type="entry name" value="Ribbon-helix-helix"/>
    <property type="match status" value="1"/>
</dbReference>
<dbReference type="PANTHER" id="PTHR41523:SF7">
    <property type="entry name" value="HISTIDINE KINASE"/>
    <property type="match status" value="1"/>
</dbReference>
<dbReference type="EMBL" id="JBHOMY010000001">
    <property type="protein sequence ID" value="MFC1455195.1"/>
    <property type="molecule type" value="Genomic_DNA"/>
</dbReference>
<evidence type="ECO:0000259" key="17">
    <source>
        <dbReference type="PROSITE" id="PS50112"/>
    </source>
</evidence>
<feature type="domain" description="PAC" evidence="18">
    <location>
        <begin position="268"/>
        <end position="318"/>
    </location>
</feature>
<evidence type="ECO:0000313" key="20">
    <source>
        <dbReference type="Proteomes" id="UP001593940"/>
    </source>
</evidence>
<dbReference type="SMART" id="SM00091">
    <property type="entry name" value="PAS"/>
    <property type="match status" value="3"/>
</dbReference>
<feature type="domain" description="PAS" evidence="17">
    <location>
        <begin position="64"/>
        <end position="134"/>
    </location>
</feature>
<evidence type="ECO:0000256" key="11">
    <source>
        <dbReference type="ARBA" id="ARBA00022741"/>
    </source>
</evidence>
<feature type="domain" description="PAS" evidence="17">
    <location>
        <begin position="190"/>
        <end position="261"/>
    </location>
</feature>
<dbReference type="PANTHER" id="PTHR41523">
    <property type="entry name" value="TWO-COMPONENT SYSTEM SENSOR PROTEIN"/>
    <property type="match status" value="1"/>
</dbReference>
<name>A0ABV6Y1Y5_9HYPH</name>
<dbReference type="Pfam" id="PF08447">
    <property type="entry name" value="PAS_3"/>
    <property type="match status" value="2"/>
</dbReference>
<keyword evidence="7" id="KW-0285">Flavoprotein</keyword>
<keyword evidence="4" id="KW-0600">Photoreceptor protein</keyword>
<dbReference type="SMART" id="SM00911">
    <property type="entry name" value="HWE_HK"/>
    <property type="match status" value="1"/>
</dbReference>
<evidence type="ECO:0000256" key="16">
    <source>
        <dbReference type="ARBA" id="ARBA00023170"/>
    </source>
</evidence>
<dbReference type="Proteomes" id="UP001593940">
    <property type="component" value="Unassembled WGS sequence"/>
</dbReference>
<dbReference type="SMART" id="SM00086">
    <property type="entry name" value="PAC"/>
    <property type="match status" value="3"/>
</dbReference>
<dbReference type="Gene3D" id="3.30.565.10">
    <property type="entry name" value="Histidine kinase-like ATPase, C-terminal domain"/>
    <property type="match status" value="1"/>
</dbReference>
<dbReference type="InterPro" id="IPR001610">
    <property type="entry name" value="PAC"/>
</dbReference>
<dbReference type="Gene3D" id="3.30.450.20">
    <property type="entry name" value="PAS domain"/>
    <property type="match status" value="3"/>
</dbReference>
<dbReference type="InterPro" id="IPR000014">
    <property type="entry name" value="PAS"/>
</dbReference>
<organism evidence="19 20">
    <name type="scientific">Microvirga arabica</name>
    <dbReference type="NCBI Taxonomy" id="1128671"/>
    <lineage>
        <taxon>Bacteria</taxon>
        <taxon>Pseudomonadati</taxon>
        <taxon>Pseudomonadota</taxon>
        <taxon>Alphaproteobacteria</taxon>
        <taxon>Hyphomicrobiales</taxon>
        <taxon>Methylobacteriaceae</taxon>
        <taxon>Microvirga</taxon>
    </lineage>
</organism>
<dbReference type="Pfam" id="PF13426">
    <property type="entry name" value="PAS_9"/>
    <property type="match status" value="1"/>
</dbReference>
<evidence type="ECO:0000256" key="14">
    <source>
        <dbReference type="ARBA" id="ARBA00022991"/>
    </source>
</evidence>
<evidence type="ECO:0000313" key="19">
    <source>
        <dbReference type="EMBL" id="MFC1455195.1"/>
    </source>
</evidence>
<gene>
    <name evidence="19" type="ORF">ACETIH_00250</name>
</gene>
<dbReference type="InterPro" id="IPR011102">
    <property type="entry name" value="Sig_transdc_His_kinase_HWE"/>
</dbReference>
<keyword evidence="9" id="KW-0808">Transferase</keyword>
<dbReference type="CDD" id="cd22231">
    <property type="entry name" value="RHH_NikR_HicB-like"/>
    <property type="match status" value="1"/>
</dbReference>
<keyword evidence="10" id="KW-0677">Repeat</keyword>
<evidence type="ECO:0000256" key="10">
    <source>
        <dbReference type="ARBA" id="ARBA00022737"/>
    </source>
</evidence>